<comment type="caution">
    <text evidence="2">The sequence shown here is derived from an EMBL/GenBank/DDBJ whole genome shotgun (WGS) entry which is preliminary data.</text>
</comment>
<evidence type="ECO:0000313" key="2">
    <source>
        <dbReference type="EMBL" id="CAF1081022.1"/>
    </source>
</evidence>
<gene>
    <name evidence="3" type="ORF">JBS370_LOCUS10269</name>
    <name evidence="2" type="ORF">ZHD862_LOCUS16586</name>
</gene>
<dbReference type="Pfam" id="PF10551">
    <property type="entry name" value="MULE"/>
    <property type="match status" value="1"/>
</dbReference>
<dbReference type="Proteomes" id="UP000663836">
    <property type="component" value="Unassembled WGS sequence"/>
</dbReference>
<dbReference type="EMBL" id="CAJOBD010000735">
    <property type="protein sequence ID" value="CAF3712813.1"/>
    <property type="molecule type" value="Genomic_DNA"/>
</dbReference>
<dbReference type="Gene3D" id="2.20.25.240">
    <property type="match status" value="1"/>
</dbReference>
<proteinExistence type="predicted"/>
<dbReference type="AlphaFoldDB" id="A0A814MPA1"/>
<dbReference type="EMBL" id="CAJNOT010000789">
    <property type="protein sequence ID" value="CAF1081022.1"/>
    <property type="molecule type" value="Genomic_DNA"/>
</dbReference>
<sequence>MSIVKSSKNKDQLLLDGFRYTRAKESQTVGRCCRNICADCVRFDGTIYINVQDHIHAPNAKETIAMEFKLKIVASATTSHYPPRRIIHEALLNIPLPRPNSFDDIYIPDELRVANSGSRFLLSDNENNSDRMIILSSDDDLDRLSNSDYSHTDGTFKARIAPQLFHQLYTIHGVLCGRSLPLVYCIISGKSEEMYDEMFDVVLKHISQRPKSITIDYEKAVLNVIKQKLPMTTHSVRQGPSVYESIKDLQMEQHANLIMAEQLQNGLVKKVKRIKYERLDEQLQQCVSSFDLMTRDLYFKRARALFNF</sequence>
<feature type="domain" description="MULE transposase" evidence="1">
    <location>
        <begin position="151"/>
        <end position="235"/>
    </location>
</feature>
<name>A0A814MPA1_9BILA</name>
<evidence type="ECO:0000313" key="4">
    <source>
        <dbReference type="Proteomes" id="UP000663864"/>
    </source>
</evidence>
<dbReference type="Proteomes" id="UP000663864">
    <property type="component" value="Unassembled WGS sequence"/>
</dbReference>
<evidence type="ECO:0000259" key="1">
    <source>
        <dbReference type="Pfam" id="PF10551"/>
    </source>
</evidence>
<reference evidence="2" key="1">
    <citation type="submission" date="2021-02" db="EMBL/GenBank/DDBJ databases">
        <authorList>
            <person name="Nowell W R."/>
        </authorList>
    </citation>
    <scope>NUCLEOTIDE SEQUENCE</scope>
</reference>
<dbReference type="InterPro" id="IPR018289">
    <property type="entry name" value="MULE_transposase_dom"/>
</dbReference>
<organism evidence="2 4">
    <name type="scientific">Rotaria sordida</name>
    <dbReference type="NCBI Taxonomy" id="392033"/>
    <lineage>
        <taxon>Eukaryota</taxon>
        <taxon>Metazoa</taxon>
        <taxon>Spiralia</taxon>
        <taxon>Gnathifera</taxon>
        <taxon>Rotifera</taxon>
        <taxon>Eurotatoria</taxon>
        <taxon>Bdelloidea</taxon>
        <taxon>Philodinida</taxon>
        <taxon>Philodinidae</taxon>
        <taxon>Rotaria</taxon>
    </lineage>
</organism>
<protein>
    <recommendedName>
        <fullName evidence="1">MULE transposase domain-containing protein</fullName>
    </recommendedName>
</protein>
<evidence type="ECO:0000313" key="3">
    <source>
        <dbReference type="EMBL" id="CAF3712813.1"/>
    </source>
</evidence>
<accession>A0A814MPA1</accession>